<proteinExistence type="predicted"/>
<dbReference type="STRING" id="1798657.A2648_01875"/>
<keyword evidence="1" id="KW-0472">Membrane</keyword>
<protein>
    <recommendedName>
        <fullName evidence="6">Peptidoglycan binding-like domain-containing protein</fullName>
    </recommendedName>
</protein>
<dbReference type="InterPro" id="IPR036365">
    <property type="entry name" value="PGBD-like_sf"/>
</dbReference>
<evidence type="ECO:0000259" key="3">
    <source>
        <dbReference type="Pfam" id="PF13229"/>
    </source>
</evidence>
<dbReference type="SUPFAM" id="SSF51126">
    <property type="entry name" value="Pectin lyase-like"/>
    <property type="match status" value="1"/>
</dbReference>
<evidence type="ECO:0000259" key="2">
    <source>
        <dbReference type="Pfam" id="PF01471"/>
    </source>
</evidence>
<accession>A0A1G2CQM9</accession>
<evidence type="ECO:0000256" key="1">
    <source>
        <dbReference type="SAM" id="Phobius"/>
    </source>
</evidence>
<keyword evidence="1" id="KW-1133">Transmembrane helix</keyword>
<dbReference type="SUPFAM" id="SSF47090">
    <property type="entry name" value="PGBD-like"/>
    <property type="match status" value="1"/>
</dbReference>
<organism evidence="4 5">
    <name type="scientific">Candidatus Lloydbacteria bacterium RIFCSPHIGHO2_01_FULL_41_20</name>
    <dbReference type="NCBI Taxonomy" id="1798657"/>
    <lineage>
        <taxon>Bacteria</taxon>
        <taxon>Candidatus Lloydiibacteriota</taxon>
    </lineage>
</organism>
<feature type="transmembrane region" description="Helical" evidence="1">
    <location>
        <begin position="20"/>
        <end position="41"/>
    </location>
</feature>
<dbReference type="InterPro" id="IPR036366">
    <property type="entry name" value="PGBDSf"/>
</dbReference>
<dbReference type="EMBL" id="MHLH01000015">
    <property type="protein sequence ID" value="OGZ03683.1"/>
    <property type="molecule type" value="Genomic_DNA"/>
</dbReference>
<gene>
    <name evidence="4" type="ORF">A2648_01875</name>
</gene>
<dbReference type="InterPro" id="IPR039448">
    <property type="entry name" value="Beta_helix"/>
</dbReference>
<feature type="domain" description="Peptidoglycan binding-like" evidence="2">
    <location>
        <begin position="821"/>
        <end position="878"/>
    </location>
</feature>
<dbReference type="Pfam" id="PF13229">
    <property type="entry name" value="Beta_helix"/>
    <property type="match status" value="1"/>
</dbReference>
<dbReference type="Pfam" id="PF01471">
    <property type="entry name" value="PG_binding_1"/>
    <property type="match status" value="1"/>
</dbReference>
<name>A0A1G2CQM9_9BACT</name>
<dbReference type="InterPro" id="IPR011050">
    <property type="entry name" value="Pectin_lyase_fold/virulence"/>
</dbReference>
<evidence type="ECO:0000313" key="4">
    <source>
        <dbReference type="EMBL" id="OGZ03683.1"/>
    </source>
</evidence>
<keyword evidence="1" id="KW-0812">Transmembrane</keyword>
<dbReference type="InterPro" id="IPR002477">
    <property type="entry name" value="Peptidoglycan-bd-like"/>
</dbReference>
<feature type="domain" description="Right handed beta helix" evidence="3">
    <location>
        <begin position="439"/>
        <end position="604"/>
    </location>
</feature>
<comment type="caution">
    <text evidence="4">The sequence shown here is derived from an EMBL/GenBank/DDBJ whole genome shotgun (WGS) entry which is preliminary data.</text>
</comment>
<dbReference type="InterPro" id="IPR006626">
    <property type="entry name" value="PbH1"/>
</dbReference>
<dbReference type="SMART" id="SM00710">
    <property type="entry name" value="PbH1"/>
    <property type="match status" value="8"/>
</dbReference>
<sequence>MNQIIRGYTSQSPDNSFGSIYKIAIAGLFIVIGLIISTPFAHATLVNPCDEGGDALCVGAAQSALATAGSLNPVEGVDNNAITMAQAIVDRAPTTGVVVTITLSENSHVATGGVITYDASAETGNVTFHLTKNGESADQIVSVVVPASIPDYAAIFEGVTATLFEEFGIDTNLNDCALTPDNCEEELYFEKNGVGRITFPALPDLTDADTIALLQILGDKMEIDEGSISLDARTAELLRTAGAEITLYGLDFPSTPNLIVRDDEGNIIDPNDEDYPDITIIGYEEGTLTFTINHFTGFEVDDNIYVDDSNEGEGDGTEANPFQTIGEGVNAAPTGGTVHVAAGNYDEAVTISKPLTLSGAQAGLDARSCTVEEGSESVVGTPEGAFIVQDDNITIDGFTIAGVIVGGESASGAGINISGGEGYSDMTIKNNIIRDNIMGIYLNGNDGTVEQNCIKDNNAEGPASGNGIYSDQGLSDTVISNNKFTGQTNTSVNMASESSSNITVTDNQIVDDSEILFFNVNIGTISANTITDSANHGIQLGGGNSIIDVTGNTVHGSTDEWSAIRINGEAMNSNVTIRNNSLTGNDYGVNINANVASGVTVNFNDLSDNIVSLYYGQSETPLDATNNWWGCSSTPAEIDEEEGFPESVAVCGVISHDESTIDFAPWLSTFDLSGNNPVIGRIMNNDGEVTAEVGFDTGLQDKFTSSGANGVGEAIVAIEDDNTASYNIDGSGPNFGDTTVNGMALFAGQDSTLTGTLVFNNPAPPAPPAPPSGGGGGPVGLFGVVNGPSLGQVLGVSTSTSGQVLGANTFRFTRYLVRGSRGDDVIELHKILIAEGLLHISAPTGYFGPLTQAAVRLFQTNNGLPSVGVVGPLTRAVLNNILANQ</sequence>
<dbReference type="Gene3D" id="1.10.101.10">
    <property type="entry name" value="PGBD-like superfamily/PGBD"/>
    <property type="match status" value="1"/>
</dbReference>
<evidence type="ECO:0008006" key="6">
    <source>
        <dbReference type="Google" id="ProtNLM"/>
    </source>
</evidence>
<dbReference type="InterPro" id="IPR012334">
    <property type="entry name" value="Pectin_lyas_fold"/>
</dbReference>
<evidence type="ECO:0000313" key="5">
    <source>
        <dbReference type="Proteomes" id="UP000178841"/>
    </source>
</evidence>
<dbReference type="Gene3D" id="2.160.20.10">
    <property type="entry name" value="Single-stranded right-handed beta-helix, Pectin lyase-like"/>
    <property type="match status" value="1"/>
</dbReference>
<dbReference type="Proteomes" id="UP000178841">
    <property type="component" value="Unassembled WGS sequence"/>
</dbReference>
<dbReference type="AlphaFoldDB" id="A0A1G2CQM9"/>
<reference evidence="4 5" key="1">
    <citation type="journal article" date="2016" name="Nat. Commun.">
        <title>Thousands of microbial genomes shed light on interconnected biogeochemical processes in an aquifer system.</title>
        <authorList>
            <person name="Anantharaman K."/>
            <person name="Brown C.T."/>
            <person name="Hug L.A."/>
            <person name="Sharon I."/>
            <person name="Castelle C.J."/>
            <person name="Probst A.J."/>
            <person name="Thomas B.C."/>
            <person name="Singh A."/>
            <person name="Wilkins M.J."/>
            <person name="Karaoz U."/>
            <person name="Brodie E.L."/>
            <person name="Williams K.H."/>
            <person name="Hubbard S.S."/>
            <person name="Banfield J.F."/>
        </authorList>
    </citation>
    <scope>NUCLEOTIDE SEQUENCE [LARGE SCALE GENOMIC DNA]</scope>
</reference>